<feature type="transmembrane region" description="Helical" evidence="2">
    <location>
        <begin position="273"/>
        <end position="293"/>
    </location>
</feature>
<accession>F0XLP6</accession>
<dbReference type="InterPro" id="IPR038872">
    <property type="entry name" value="Put_GTT3"/>
</dbReference>
<evidence type="ECO:0008006" key="5">
    <source>
        <dbReference type="Google" id="ProtNLM"/>
    </source>
</evidence>
<keyword evidence="2" id="KW-0812">Transmembrane</keyword>
<feature type="transmembrane region" description="Helical" evidence="2">
    <location>
        <begin position="170"/>
        <end position="188"/>
    </location>
</feature>
<protein>
    <recommendedName>
        <fullName evidence="5">Rho termination factor N-terminal domain-containing protein</fullName>
    </recommendedName>
</protein>
<proteinExistence type="predicted"/>
<keyword evidence="2" id="KW-0472">Membrane</keyword>
<dbReference type="HOGENOM" id="CLU_041452_0_0_1"/>
<feature type="region of interest" description="Disordered" evidence="1">
    <location>
        <begin position="53"/>
        <end position="82"/>
    </location>
</feature>
<sequence>MTSWLRAQKKSELVDIAETIGLKNVASLKKADLESSIDEYLTENVSRLSSDPKLAPYYNTRGKSGSSPIKREPVEPKVSRRRMTKSALEEIVAADDGTPAGRSSALALTRTPARTPARALSFANRIAMPSSPAEVVQVVDRGAVAVRERVVSIYADSGITEVTQVTRESLSTVNAIIGLVSLFEWFFLRPELMANRYAFTLPAIGFLGTSDYPVQTPDFSVLLSATFWSPLLVWLFVGTLAPALFGFFFNLSAASGSHHSGRGRSRPFSSAEYIVDPLTFSVAKALLVFVVLAQGATFGGWVDGFSVARINSALYGGWKGALVGTAITGLASLYDAVLRK</sequence>
<keyword evidence="4" id="KW-1185">Reference proteome</keyword>
<dbReference type="RefSeq" id="XP_014170606.1">
    <property type="nucleotide sequence ID" value="XM_014315131.1"/>
</dbReference>
<dbReference type="InParanoid" id="F0XLP6"/>
<dbReference type="OrthoDB" id="4034134at2759"/>
<dbReference type="eggNOG" id="ENOG502S8AT">
    <property type="taxonomic scope" value="Eukaryota"/>
</dbReference>
<feature type="transmembrane region" description="Helical" evidence="2">
    <location>
        <begin position="313"/>
        <end position="334"/>
    </location>
</feature>
<dbReference type="GO" id="GO:0016020">
    <property type="term" value="C:membrane"/>
    <property type="evidence" value="ECO:0007669"/>
    <property type="project" value="TreeGrafter"/>
</dbReference>
<dbReference type="PANTHER" id="PTHR41807">
    <property type="entry name" value="GLUTATHIONE TRANSFERASE 3"/>
    <property type="match status" value="1"/>
</dbReference>
<keyword evidence="2" id="KW-1133">Transmembrane helix</keyword>
<feature type="transmembrane region" description="Helical" evidence="2">
    <location>
        <begin position="231"/>
        <end position="252"/>
    </location>
</feature>
<gene>
    <name evidence="3" type="ORF">CMQ_6066</name>
</gene>
<dbReference type="AlphaFoldDB" id="F0XLP6"/>
<evidence type="ECO:0000256" key="1">
    <source>
        <dbReference type="SAM" id="MobiDB-lite"/>
    </source>
</evidence>
<reference evidence="3 4" key="1">
    <citation type="journal article" date="2011" name="Proc. Natl. Acad. Sci. U.S.A.">
        <title>Genome and transcriptome analyses of the mountain pine beetle-fungal symbiont Grosmannia clavigera, a lodgepole pine pathogen.</title>
        <authorList>
            <person name="DiGuistini S."/>
            <person name="Wang Y."/>
            <person name="Liao N.Y."/>
            <person name="Taylor G."/>
            <person name="Tanguay P."/>
            <person name="Feau N."/>
            <person name="Henrissat B."/>
            <person name="Chan S.K."/>
            <person name="Hesse-Orce U."/>
            <person name="Alamouti S.M."/>
            <person name="Tsui C.K.M."/>
            <person name="Docking R.T."/>
            <person name="Levasseur A."/>
            <person name="Haridas S."/>
            <person name="Robertson G."/>
            <person name="Birol I."/>
            <person name="Holt R.A."/>
            <person name="Marra M.A."/>
            <person name="Hamelin R.C."/>
            <person name="Hirst M."/>
            <person name="Jones S.J.M."/>
            <person name="Bohlmann J."/>
            <person name="Breuil C."/>
        </authorList>
    </citation>
    <scope>NUCLEOTIDE SEQUENCE [LARGE SCALE GENOMIC DNA]</scope>
    <source>
        <strain evidence="4">kw1407 / UAMH 11150</strain>
    </source>
</reference>
<evidence type="ECO:0000313" key="4">
    <source>
        <dbReference type="Proteomes" id="UP000007796"/>
    </source>
</evidence>
<dbReference type="GeneID" id="25979458"/>
<dbReference type="PANTHER" id="PTHR41807:SF1">
    <property type="entry name" value="GLUTATHIONE TRANSFERASE 3"/>
    <property type="match status" value="1"/>
</dbReference>
<feature type="compositionally biased region" description="Basic and acidic residues" evidence="1">
    <location>
        <begin position="69"/>
        <end position="78"/>
    </location>
</feature>
<evidence type="ECO:0000313" key="3">
    <source>
        <dbReference type="EMBL" id="EFX01124.1"/>
    </source>
</evidence>
<name>F0XLP6_GROCL</name>
<dbReference type="Proteomes" id="UP000007796">
    <property type="component" value="Unassembled WGS sequence"/>
</dbReference>
<evidence type="ECO:0000256" key="2">
    <source>
        <dbReference type="SAM" id="Phobius"/>
    </source>
</evidence>
<organism evidence="4">
    <name type="scientific">Grosmannia clavigera (strain kw1407 / UAMH 11150)</name>
    <name type="common">Blue stain fungus</name>
    <name type="synonym">Graphiocladiella clavigera</name>
    <dbReference type="NCBI Taxonomy" id="655863"/>
    <lineage>
        <taxon>Eukaryota</taxon>
        <taxon>Fungi</taxon>
        <taxon>Dikarya</taxon>
        <taxon>Ascomycota</taxon>
        <taxon>Pezizomycotina</taxon>
        <taxon>Sordariomycetes</taxon>
        <taxon>Sordariomycetidae</taxon>
        <taxon>Ophiostomatales</taxon>
        <taxon>Ophiostomataceae</taxon>
        <taxon>Leptographium</taxon>
    </lineage>
</organism>
<dbReference type="EMBL" id="GL629794">
    <property type="protein sequence ID" value="EFX01124.1"/>
    <property type="molecule type" value="Genomic_DNA"/>
</dbReference>
<dbReference type="STRING" id="655863.F0XLP6"/>